<accession>A0A0F9BWQ1</accession>
<organism evidence="1">
    <name type="scientific">marine sediment metagenome</name>
    <dbReference type="NCBI Taxonomy" id="412755"/>
    <lineage>
        <taxon>unclassified sequences</taxon>
        <taxon>metagenomes</taxon>
        <taxon>ecological metagenomes</taxon>
    </lineage>
</organism>
<gene>
    <name evidence="1" type="ORF">LCGC14_2396200</name>
</gene>
<evidence type="ECO:0008006" key="2">
    <source>
        <dbReference type="Google" id="ProtNLM"/>
    </source>
</evidence>
<comment type="caution">
    <text evidence="1">The sequence shown here is derived from an EMBL/GenBank/DDBJ whole genome shotgun (WGS) entry which is preliminary data.</text>
</comment>
<name>A0A0F9BWQ1_9ZZZZ</name>
<reference evidence="1" key="1">
    <citation type="journal article" date="2015" name="Nature">
        <title>Complex archaea that bridge the gap between prokaryotes and eukaryotes.</title>
        <authorList>
            <person name="Spang A."/>
            <person name="Saw J.H."/>
            <person name="Jorgensen S.L."/>
            <person name="Zaremba-Niedzwiedzka K."/>
            <person name="Martijn J."/>
            <person name="Lind A.E."/>
            <person name="van Eijk R."/>
            <person name="Schleper C."/>
            <person name="Guy L."/>
            <person name="Ettema T.J."/>
        </authorList>
    </citation>
    <scope>NUCLEOTIDE SEQUENCE</scope>
</reference>
<dbReference type="AlphaFoldDB" id="A0A0F9BWQ1"/>
<dbReference type="EMBL" id="LAZR01035868">
    <property type="protein sequence ID" value="KKL26349.1"/>
    <property type="molecule type" value="Genomic_DNA"/>
</dbReference>
<feature type="non-terminal residue" evidence="1">
    <location>
        <position position="1"/>
    </location>
</feature>
<proteinExistence type="predicted"/>
<evidence type="ECO:0000313" key="1">
    <source>
        <dbReference type="EMBL" id="KKL26349.1"/>
    </source>
</evidence>
<sequence length="75" mass="8580">LSVRGKGSKDIFVLMNGKWVPANEIDFNIKVPEVFFKVWDVEVLQALLDSAIKNEEYETAAVLHNVMKEKTNEEN</sequence>
<protein>
    <recommendedName>
        <fullName evidence="2">UVR domain-containing protein</fullName>
    </recommendedName>
</protein>